<sequence>MNYTKLSFLNQNPESTHFLFLQNQRSASYKFVAPSTRTSDSPKVQYVANTEETTFHNMKYSEEYTFDISRDSKNGLVITKVTNSNVKELFLPPLASPTGTKTSQHGMLHLIKECKISLERHQTYSGCSIHSNILGRPSLLRSIPGQVKNFWRNLLREEGKGYRRMGEGDSRVSLVSRDAEFIFYSEAVSS</sequence>
<gene>
    <name evidence="1" type="ORF">NPIL_248961</name>
</gene>
<name>A0A8X6P9I6_NEPPI</name>
<organism evidence="1 2">
    <name type="scientific">Nephila pilipes</name>
    <name type="common">Giant wood spider</name>
    <name type="synonym">Nephila maculata</name>
    <dbReference type="NCBI Taxonomy" id="299642"/>
    <lineage>
        <taxon>Eukaryota</taxon>
        <taxon>Metazoa</taxon>
        <taxon>Ecdysozoa</taxon>
        <taxon>Arthropoda</taxon>
        <taxon>Chelicerata</taxon>
        <taxon>Arachnida</taxon>
        <taxon>Araneae</taxon>
        <taxon>Araneomorphae</taxon>
        <taxon>Entelegynae</taxon>
        <taxon>Araneoidea</taxon>
        <taxon>Nephilidae</taxon>
        <taxon>Nephila</taxon>
    </lineage>
</organism>
<proteinExistence type="predicted"/>
<accession>A0A8X6P9I6</accession>
<keyword evidence="2" id="KW-1185">Reference proteome</keyword>
<dbReference type="Proteomes" id="UP000887013">
    <property type="component" value="Unassembled WGS sequence"/>
</dbReference>
<protein>
    <submittedName>
        <fullName evidence="1">Uncharacterized protein</fullName>
    </submittedName>
</protein>
<dbReference type="AlphaFoldDB" id="A0A8X6P9I6"/>
<dbReference type="EMBL" id="BMAW01017560">
    <property type="protein sequence ID" value="GFT54581.1"/>
    <property type="molecule type" value="Genomic_DNA"/>
</dbReference>
<comment type="caution">
    <text evidence="1">The sequence shown here is derived from an EMBL/GenBank/DDBJ whole genome shotgun (WGS) entry which is preliminary data.</text>
</comment>
<reference evidence="1" key="1">
    <citation type="submission" date="2020-08" db="EMBL/GenBank/DDBJ databases">
        <title>Multicomponent nature underlies the extraordinary mechanical properties of spider dragline silk.</title>
        <authorList>
            <person name="Kono N."/>
            <person name="Nakamura H."/>
            <person name="Mori M."/>
            <person name="Yoshida Y."/>
            <person name="Ohtoshi R."/>
            <person name="Malay A.D."/>
            <person name="Moran D.A.P."/>
            <person name="Tomita M."/>
            <person name="Numata K."/>
            <person name="Arakawa K."/>
        </authorList>
    </citation>
    <scope>NUCLEOTIDE SEQUENCE</scope>
</reference>
<evidence type="ECO:0000313" key="1">
    <source>
        <dbReference type="EMBL" id="GFT54581.1"/>
    </source>
</evidence>
<evidence type="ECO:0000313" key="2">
    <source>
        <dbReference type="Proteomes" id="UP000887013"/>
    </source>
</evidence>